<dbReference type="PANTHER" id="PTHR45138">
    <property type="entry name" value="REGULATORY COMPONENTS OF SENSORY TRANSDUCTION SYSTEM"/>
    <property type="match status" value="1"/>
</dbReference>
<dbReference type="InterPro" id="IPR029787">
    <property type="entry name" value="Nucleotide_cyclase"/>
</dbReference>
<dbReference type="InterPro" id="IPR000160">
    <property type="entry name" value="GGDEF_dom"/>
</dbReference>
<accession>A0A839SXU4</accession>
<dbReference type="InterPro" id="IPR050469">
    <property type="entry name" value="Diguanylate_Cyclase"/>
</dbReference>
<dbReference type="SUPFAM" id="SSF55073">
    <property type="entry name" value="Nucleotide cyclase"/>
    <property type="match status" value="1"/>
</dbReference>
<keyword evidence="5" id="KW-0472">Membrane</keyword>
<comment type="catalytic activity">
    <reaction evidence="4">
        <text>2 GTP = 3',3'-c-di-GMP + 2 diphosphate</text>
        <dbReference type="Rhea" id="RHEA:24898"/>
        <dbReference type="ChEBI" id="CHEBI:33019"/>
        <dbReference type="ChEBI" id="CHEBI:37565"/>
        <dbReference type="ChEBI" id="CHEBI:58805"/>
        <dbReference type="EC" id="2.7.7.65"/>
    </reaction>
</comment>
<evidence type="ECO:0000256" key="4">
    <source>
        <dbReference type="ARBA" id="ARBA00034247"/>
    </source>
</evidence>
<organism evidence="7 8">
    <name type="scientific">Azomonas macrocytogenes</name>
    <name type="common">Azotobacter macrocytogenes</name>
    <dbReference type="NCBI Taxonomy" id="69962"/>
    <lineage>
        <taxon>Bacteria</taxon>
        <taxon>Pseudomonadati</taxon>
        <taxon>Pseudomonadota</taxon>
        <taxon>Gammaproteobacteria</taxon>
        <taxon>Pseudomonadales</taxon>
        <taxon>Pseudomonadaceae</taxon>
        <taxon>Azomonas</taxon>
    </lineage>
</organism>
<evidence type="ECO:0000313" key="8">
    <source>
        <dbReference type="Proteomes" id="UP000549250"/>
    </source>
</evidence>
<dbReference type="EMBL" id="JACHXI010000002">
    <property type="protein sequence ID" value="MBB3102181.1"/>
    <property type="molecule type" value="Genomic_DNA"/>
</dbReference>
<evidence type="ECO:0000256" key="1">
    <source>
        <dbReference type="ARBA" id="ARBA00001946"/>
    </source>
</evidence>
<feature type="transmembrane region" description="Helical" evidence="5">
    <location>
        <begin position="200"/>
        <end position="221"/>
    </location>
</feature>
<feature type="domain" description="GGDEF" evidence="6">
    <location>
        <begin position="263"/>
        <end position="396"/>
    </location>
</feature>
<feature type="transmembrane region" description="Helical" evidence="5">
    <location>
        <begin position="118"/>
        <end position="148"/>
    </location>
</feature>
<feature type="transmembrane region" description="Helical" evidence="5">
    <location>
        <begin position="160"/>
        <end position="180"/>
    </location>
</feature>
<reference evidence="7 8" key="1">
    <citation type="submission" date="2020-08" db="EMBL/GenBank/DDBJ databases">
        <title>Genomic Encyclopedia of Type Strains, Phase III (KMG-III): the genomes of soil and plant-associated and newly described type strains.</title>
        <authorList>
            <person name="Whitman W."/>
        </authorList>
    </citation>
    <scope>NUCLEOTIDE SEQUENCE [LARGE SCALE GENOMIC DNA]</scope>
    <source>
        <strain evidence="7 8">CECT 4462</strain>
    </source>
</reference>
<dbReference type="Gene3D" id="3.30.70.270">
    <property type="match status" value="1"/>
</dbReference>
<evidence type="ECO:0000313" key="7">
    <source>
        <dbReference type="EMBL" id="MBB3102181.1"/>
    </source>
</evidence>
<dbReference type="EC" id="2.7.7.65" evidence="3"/>
<comment type="cofactor">
    <cofactor evidence="1">
        <name>Mg(2+)</name>
        <dbReference type="ChEBI" id="CHEBI:18420"/>
    </cofactor>
</comment>
<dbReference type="Proteomes" id="UP000549250">
    <property type="component" value="Unassembled WGS sequence"/>
</dbReference>
<proteinExistence type="predicted"/>
<protein>
    <recommendedName>
        <fullName evidence="3">diguanylate cyclase</fullName>
        <ecNumber evidence="3">2.7.7.65</ecNumber>
    </recommendedName>
</protein>
<dbReference type="GO" id="GO:0052621">
    <property type="term" value="F:diguanylate cyclase activity"/>
    <property type="evidence" value="ECO:0007669"/>
    <property type="project" value="UniProtKB-EC"/>
</dbReference>
<name>A0A839SXU4_AZOMA</name>
<sequence length="399" mass="44592">MLLNDPVTLLFIITPFGIMTTLVLFLSYVGLGKHNVALHWWTTGDALLAAYRTVALLQPGLLGEQYAWLEVFSPEAALITGTTLLLVAIGCHTRALQHLSECVGDSVWHAKDLALPTLYAVGAILTIHTAHIFPWFTLMILVMIGLQFHATSTLKSRYRGAWGLLAGQVVLIFFHGSSLLMLSLDPPPPLPFDKPDLPSITALAMDFMVSFLFTLSFALMLQEQLRLQVLHLSITDTLTGALNRRGAFALLDKEWAQAKRQRYPLAIAMIDLDNFKKINDEHGHASGDAVLQTFSATVFQLKRQADVFVRWGGEEFLLVFPRSDTRQAQHFMERLRTALQQQSLAADLRLRITFSAGLADTFTIDSKENFESLLGAVDKALYRAKRHRDRVEVVEHADL</sequence>
<dbReference type="FunFam" id="3.30.70.270:FF:000001">
    <property type="entry name" value="Diguanylate cyclase domain protein"/>
    <property type="match status" value="1"/>
</dbReference>
<gene>
    <name evidence="7" type="ORF">FHR87_000554</name>
</gene>
<dbReference type="SMART" id="SM00267">
    <property type="entry name" value="GGDEF"/>
    <property type="match status" value="1"/>
</dbReference>
<keyword evidence="5" id="KW-0812">Transmembrane</keyword>
<evidence type="ECO:0000256" key="5">
    <source>
        <dbReference type="SAM" id="Phobius"/>
    </source>
</evidence>
<evidence type="ECO:0000259" key="6">
    <source>
        <dbReference type="PROSITE" id="PS50887"/>
    </source>
</evidence>
<keyword evidence="5" id="KW-1133">Transmembrane helix</keyword>
<feature type="transmembrane region" description="Helical" evidence="5">
    <location>
        <begin position="7"/>
        <end position="31"/>
    </location>
</feature>
<dbReference type="CDD" id="cd01949">
    <property type="entry name" value="GGDEF"/>
    <property type="match status" value="1"/>
</dbReference>
<dbReference type="InterPro" id="IPR043128">
    <property type="entry name" value="Rev_trsase/Diguanyl_cyclase"/>
</dbReference>
<dbReference type="PROSITE" id="PS50887">
    <property type="entry name" value="GGDEF"/>
    <property type="match status" value="1"/>
</dbReference>
<dbReference type="PANTHER" id="PTHR45138:SF9">
    <property type="entry name" value="DIGUANYLATE CYCLASE DGCM-RELATED"/>
    <property type="match status" value="1"/>
</dbReference>
<comment type="subcellular location">
    <subcellularLocation>
        <location evidence="2">Cell inner membrane</location>
    </subcellularLocation>
</comment>
<dbReference type="RefSeq" id="WP_183165185.1">
    <property type="nucleotide sequence ID" value="NZ_JACHXI010000002.1"/>
</dbReference>
<comment type="caution">
    <text evidence="7">The sequence shown here is derived from an EMBL/GenBank/DDBJ whole genome shotgun (WGS) entry which is preliminary data.</text>
</comment>
<evidence type="ECO:0000256" key="2">
    <source>
        <dbReference type="ARBA" id="ARBA00004533"/>
    </source>
</evidence>
<dbReference type="GO" id="GO:0005886">
    <property type="term" value="C:plasma membrane"/>
    <property type="evidence" value="ECO:0007669"/>
    <property type="project" value="UniProtKB-SubCell"/>
</dbReference>
<keyword evidence="8" id="KW-1185">Reference proteome</keyword>
<dbReference type="NCBIfam" id="TIGR00254">
    <property type="entry name" value="GGDEF"/>
    <property type="match status" value="1"/>
</dbReference>
<evidence type="ECO:0000256" key="3">
    <source>
        <dbReference type="ARBA" id="ARBA00012528"/>
    </source>
</evidence>
<dbReference type="AlphaFoldDB" id="A0A839SXU4"/>
<dbReference type="Pfam" id="PF00990">
    <property type="entry name" value="GGDEF"/>
    <property type="match status" value="1"/>
</dbReference>